<feature type="region of interest" description="Disordered" evidence="1">
    <location>
        <begin position="98"/>
        <end position="129"/>
    </location>
</feature>
<evidence type="ECO:0000313" key="2">
    <source>
        <dbReference type="EnsemblPlants" id="OGLUM02G15550.1"/>
    </source>
</evidence>
<reference evidence="2" key="1">
    <citation type="submission" date="2015-04" db="UniProtKB">
        <authorList>
            <consortium name="EnsemblPlants"/>
        </authorList>
    </citation>
    <scope>IDENTIFICATION</scope>
</reference>
<organism evidence="2">
    <name type="scientific">Oryza glumipatula</name>
    <dbReference type="NCBI Taxonomy" id="40148"/>
    <lineage>
        <taxon>Eukaryota</taxon>
        <taxon>Viridiplantae</taxon>
        <taxon>Streptophyta</taxon>
        <taxon>Embryophyta</taxon>
        <taxon>Tracheophyta</taxon>
        <taxon>Spermatophyta</taxon>
        <taxon>Magnoliopsida</taxon>
        <taxon>Liliopsida</taxon>
        <taxon>Poales</taxon>
        <taxon>Poaceae</taxon>
        <taxon>BOP clade</taxon>
        <taxon>Oryzoideae</taxon>
        <taxon>Oryzeae</taxon>
        <taxon>Oryzinae</taxon>
        <taxon>Oryza</taxon>
    </lineage>
</organism>
<proteinExistence type="predicted"/>
<dbReference type="Proteomes" id="UP000026961">
    <property type="component" value="Chromosome 2"/>
</dbReference>
<evidence type="ECO:0000256" key="1">
    <source>
        <dbReference type="SAM" id="MobiDB-lite"/>
    </source>
</evidence>
<protein>
    <submittedName>
        <fullName evidence="2">Uncharacterized protein</fullName>
    </submittedName>
</protein>
<dbReference type="HOGENOM" id="CLU_1952153_0_0_1"/>
<reference evidence="2" key="2">
    <citation type="submission" date="2018-05" db="EMBL/GenBank/DDBJ databases">
        <title>OgluRS3 (Oryza glumaepatula Reference Sequence Version 3).</title>
        <authorList>
            <person name="Zhang J."/>
            <person name="Kudrna D."/>
            <person name="Lee S."/>
            <person name="Talag J."/>
            <person name="Welchert J."/>
            <person name="Wing R.A."/>
        </authorList>
    </citation>
    <scope>NUCLEOTIDE SEQUENCE [LARGE SCALE GENOMIC DNA]</scope>
</reference>
<sequence>MSPCPRRLLLLSILLVVLLLATKWMTMLKVVTHRFFTIVTSLVECLNPHIGDIYELSRKWLSLQTDSHIAGPTGQFCAGSTAIGPHWGPFHCLYPAPPSSSTPPPGAASGGGGRVGEGKMWWERKKYRD</sequence>
<name>A0A0D9YRT1_9ORYZ</name>
<dbReference type="Gramene" id="OGLUM02G15550.1">
    <property type="protein sequence ID" value="OGLUM02G15550.1"/>
    <property type="gene ID" value="OGLUM02G15550"/>
</dbReference>
<evidence type="ECO:0000313" key="3">
    <source>
        <dbReference type="Proteomes" id="UP000026961"/>
    </source>
</evidence>
<accession>A0A0D9YRT1</accession>
<dbReference type="AlphaFoldDB" id="A0A0D9YRT1"/>
<feature type="compositionally biased region" description="Basic and acidic residues" evidence="1">
    <location>
        <begin position="116"/>
        <end position="129"/>
    </location>
</feature>
<dbReference type="EnsemblPlants" id="OGLUM02G15550.1">
    <property type="protein sequence ID" value="OGLUM02G15550.1"/>
    <property type="gene ID" value="OGLUM02G15550"/>
</dbReference>
<keyword evidence="3" id="KW-1185">Reference proteome</keyword>